<feature type="compositionally biased region" description="Acidic residues" evidence="1">
    <location>
        <begin position="425"/>
        <end position="436"/>
    </location>
</feature>
<protein>
    <recommendedName>
        <fullName evidence="2">C2H2-type domain-containing protein</fullName>
    </recommendedName>
</protein>
<dbReference type="PANTHER" id="PTHR35391">
    <property type="entry name" value="C2H2-TYPE DOMAIN-CONTAINING PROTEIN-RELATED"/>
    <property type="match status" value="1"/>
</dbReference>
<dbReference type="PANTHER" id="PTHR35391:SF3">
    <property type="entry name" value="FINGER DOMAIN PROTEIN, PUTATIVE (AFU_ORTHOLOGUE AFUA_8G04300)-RELATED"/>
    <property type="match status" value="1"/>
</dbReference>
<accession>A0A2C5XQB0</accession>
<sequence>MGSTWVQPPASLAHQSPRVTVSEYRDGGPQSRIVERTVGDYFNASHGGYQSAGDLISPTHETGAVSNRRPSLAGCENVSPASRRCLEHRSRSAEETVSINQSTAQRRLQDSNDMVDKWVSENQATACMSQETPVVDTQAVEQARRVVNGDVPLGHMTENRHVAGQTYYNQDAGSSHQLNEIDRQIIAGDVWGDRPVIHQILPSTNQPATSQAAIDKYQRLCRDNDSTISRSATWGTRRRSLPSVFEADADGILSGNFLKKLIISGRGSGDKSNKSGSLLSDICGFVRRPSVGSRKRSRSRSRNARCENETSGQQGVETQSGKPRLSPPTRTPSWGKKTVPNINSALVSMGHVSAAIGATHSRSGSISGKTLNSTLTVRNALQRPRSVSAAASTTENSSNVASLWKRSRGPSMPPSAPASNVGANAEEEDDDDDDELHDDHDLRMMDAVVMSQFTPDGPGFRQQVLSLNPSLGVENGYLADRIAHQQTLRYNYLVKAKDQHFRLGTKCPCRSLCLALGGSAKTHDLQSDSPRVGDAVSAPSSDPDDVTSGEGVMSQESFPPGIPMPSAFHFPAELECQLCFQRKKCVKPSDWTKHVHEDVQPFTCTWDKCRDPKMFKRKADWIRHENEGHRHLEWWTCDIDPCRHTCYRRDNFLQHLVREHKFAEPRIKTKAALKRANGLDPAWAKVEQCHRETTKQPQEEPCRFCKRVFLTWRDLTVHLAKHMEQVSLPVLHLVAAKAPRVNNESGLDTSEGPQRRCVVAAVGQEQGRVGDALKAQAENRFSRGLPAEGALQCSVGAEQHIMPMVSSGEYQYGHEVRGFASSFGPVDEGIDQCVLVNGQLSQAQSSVNPPQLDNLIPDFGENDLEPFPLFDALGLEATPFQSQMDEQQITAMGHGAHQTCPTDATSPTAMASLPTDPGEGSGWSYQQK</sequence>
<organism evidence="3 4">
    <name type="scientific">Ophiocordyceps australis</name>
    <dbReference type="NCBI Taxonomy" id="1399860"/>
    <lineage>
        <taxon>Eukaryota</taxon>
        <taxon>Fungi</taxon>
        <taxon>Dikarya</taxon>
        <taxon>Ascomycota</taxon>
        <taxon>Pezizomycotina</taxon>
        <taxon>Sordariomycetes</taxon>
        <taxon>Hypocreomycetidae</taxon>
        <taxon>Hypocreales</taxon>
        <taxon>Ophiocordycipitaceae</taxon>
        <taxon>Ophiocordyceps</taxon>
    </lineage>
</organism>
<evidence type="ECO:0000256" key="1">
    <source>
        <dbReference type="SAM" id="MobiDB-lite"/>
    </source>
</evidence>
<dbReference type="EMBL" id="NJET01000204">
    <property type="protein sequence ID" value="PHH59465.1"/>
    <property type="molecule type" value="Genomic_DNA"/>
</dbReference>
<dbReference type="InterPro" id="IPR013087">
    <property type="entry name" value="Znf_C2H2_type"/>
</dbReference>
<proteinExistence type="predicted"/>
<feature type="compositionally biased region" description="Polar residues" evidence="1">
    <location>
        <begin position="95"/>
        <end position="106"/>
    </location>
</feature>
<name>A0A2C5XQB0_9HYPO</name>
<feature type="region of interest" description="Disordered" evidence="1">
    <location>
        <begin position="1"/>
        <end position="28"/>
    </location>
</feature>
<feature type="region of interest" description="Disordered" evidence="1">
    <location>
        <begin position="382"/>
        <end position="438"/>
    </location>
</feature>
<keyword evidence="4" id="KW-1185">Reference proteome</keyword>
<feature type="domain" description="C2H2-type" evidence="2">
    <location>
        <begin position="702"/>
        <end position="722"/>
    </location>
</feature>
<feature type="region of interest" description="Disordered" evidence="1">
    <location>
        <begin position="290"/>
        <end position="339"/>
    </location>
</feature>
<evidence type="ECO:0000313" key="3">
    <source>
        <dbReference type="EMBL" id="PHH59465.1"/>
    </source>
</evidence>
<feature type="region of interest" description="Disordered" evidence="1">
    <location>
        <begin position="88"/>
        <end position="111"/>
    </location>
</feature>
<feature type="region of interest" description="Disordered" evidence="1">
    <location>
        <begin position="891"/>
        <end position="928"/>
    </location>
</feature>
<evidence type="ECO:0000313" key="4">
    <source>
        <dbReference type="Proteomes" id="UP000226192"/>
    </source>
</evidence>
<dbReference type="PROSITE" id="PS00028">
    <property type="entry name" value="ZINC_FINGER_C2H2_1"/>
    <property type="match status" value="2"/>
</dbReference>
<feature type="domain" description="C2H2-type" evidence="2">
    <location>
        <begin position="637"/>
        <end position="660"/>
    </location>
</feature>
<gene>
    <name evidence="3" type="ORF">CDD81_3171</name>
</gene>
<reference evidence="3 4" key="1">
    <citation type="submission" date="2017-06" db="EMBL/GenBank/DDBJ databases">
        <title>Ant-infecting Ophiocordyceps genomes reveal a high diversity of potential behavioral manipulation genes and a possible major role for enterotoxins.</title>
        <authorList>
            <person name="De Bekker C."/>
            <person name="Evans H.C."/>
            <person name="Brachmann A."/>
            <person name="Hughes D.P."/>
        </authorList>
    </citation>
    <scope>NUCLEOTIDE SEQUENCE [LARGE SCALE GENOMIC DNA]</scope>
    <source>
        <strain evidence="3 4">Map64</strain>
    </source>
</reference>
<feature type="compositionally biased region" description="Low complexity" evidence="1">
    <location>
        <begin position="386"/>
        <end position="402"/>
    </location>
</feature>
<feature type="compositionally biased region" description="Polar residues" evidence="1">
    <location>
        <begin position="899"/>
        <end position="909"/>
    </location>
</feature>
<dbReference type="SMART" id="SM00355">
    <property type="entry name" value="ZnF_C2H2"/>
    <property type="match status" value="3"/>
</dbReference>
<dbReference type="OrthoDB" id="5315052at2759"/>
<dbReference type="Proteomes" id="UP000226192">
    <property type="component" value="Unassembled WGS sequence"/>
</dbReference>
<evidence type="ECO:0000259" key="2">
    <source>
        <dbReference type="PROSITE" id="PS00028"/>
    </source>
</evidence>
<feature type="region of interest" description="Disordered" evidence="1">
    <location>
        <begin position="521"/>
        <end position="558"/>
    </location>
</feature>
<feature type="compositionally biased region" description="Basic residues" evidence="1">
    <location>
        <begin position="293"/>
        <end position="303"/>
    </location>
</feature>
<comment type="caution">
    <text evidence="3">The sequence shown here is derived from an EMBL/GenBank/DDBJ whole genome shotgun (WGS) entry which is preliminary data.</text>
</comment>
<feature type="compositionally biased region" description="Polar residues" evidence="1">
    <location>
        <begin position="309"/>
        <end position="321"/>
    </location>
</feature>
<dbReference type="AlphaFoldDB" id="A0A2C5XQB0"/>